<dbReference type="eggNOG" id="COG3311">
    <property type="taxonomic scope" value="Bacteria"/>
</dbReference>
<dbReference type="KEGG" id="bgd:bgla_1g09070"/>
<dbReference type="Proteomes" id="UP000008316">
    <property type="component" value="Chromosome 1"/>
</dbReference>
<evidence type="ECO:0000313" key="1">
    <source>
        <dbReference type="EMBL" id="AEA59592.1"/>
    </source>
</evidence>
<keyword evidence="2" id="KW-1185">Reference proteome</keyword>
<dbReference type="AlphaFoldDB" id="F2LAU2"/>
<evidence type="ECO:0000313" key="2">
    <source>
        <dbReference type="Proteomes" id="UP000008316"/>
    </source>
</evidence>
<accession>F2LAU2</accession>
<sequence>MKKTDDKAIKEFDSLPSAAAVSDVVVAALCGCNVSTVWDRVKKGVFPKPIKIGGSTRWNVGELRRFLMPGVDQ</sequence>
<reference evidence="1 2" key="1">
    <citation type="journal article" date="2011" name="J. Bacteriol.">
        <title>Complete genome sequence of Burkholderia gladioli BSR3.</title>
        <authorList>
            <person name="Seo Y.S."/>
            <person name="Lim J."/>
            <person name="Choi B.S."/>
            <person name="Kim H."/>
            <person name="Goo E."/>
            <person name="Lee B."/>
            <person name="Lim J.S."/>
            <person name="Choi I.Y."/>
            <person name="Moon J.S."/>
            <person name="Kim J."/>
            <person name="Hwang I."/>
        </authorList>
    </citation>
    <scope>NUCLEOTIDE SEQUENCE [LARGE SCALE GENOMIC DNA]</scope>
    <source>
        <strain evidence="1 2">BSR3</strain>
    </source>
</reference>
<proteinExistence type="predicted"/>
<organism evidence="1 2">
    <name type="scientific">Burkholderia gladioli (strain BSR3)</name>
    <dbReference type="NCBI Taxonomy" id="999541"/>
    <lineage>
        <taxon>Bacteria</taxon>
        <taxon>Pseudomonadati</taxon>
        <taxon>Pseudomonadota</taxon>
        <taxon>Betaproteobacteria</taxon>
        <taxon>Burkholderiales</taxon>
        <taxon>Burkholderiaceae</taxon>
        <taxon>Burkholderia</taxon>
    </lineage>
</organism>
<dbReference type="RefSeq" id="WP_013696946.1">
    <property type="nucleotide sequence ID" value="NC_015381.1"/>
</dbReference>
<protein>
    <submittedName>
        <fullName evidence="1">Putative transcriptional regulator</fullName>
    </submittedName>
</protein>
<name>F2LAU2_BURGS</name>
<gene>
    <name evidence="1" type="ordered locus">bgla_1g09070</name>
</gene>
<dbReference type="EMBL" id="CP002599">
    <property type="protein sequence ID" value="AEA59592.1"/>
    <property type="molecule type" value="Genomic_DNA"/>
</dbReference>
<dbReference type="Gene3D" id="1.10.238.160">
    <property type="match status" value="1"/>
</dbReference>
<dbReference type="HOGENOM" id="CLU_140176_11_3_4"/>